<dbReference type="AlphaFoldDB" id="A0A9P0GZ80"/>
<name>A0A9P0GZ80_NEZVI</name>
<sequence>MRTPFNVGALFNVDFSLEDKEGCVRTSSLDGDVLWALVKENPRTTVREVAGKHNLANRPLVTTSRQKLWKESKVHLKCTWFAQQDFLILVLSDKDYLLRASIALGSFTE</sequence>
<dbReference type="OrthoDB" id="7600185at2759"/>
<evidence type="ECO:0000313" key="2">
    <source>
        <dbReference type="Proteomes" id="UP001152798"/>
    </source>
</evidence>
<reference evidence="1" key="1">
    <citation type="submission" date="2022-01" db="EMBL/GenBank/DDBJ databases">
        <authorList>
            <person name="King R."/>
        </authorList>
    </citation>
    <scope>NUCLEOTIDE SEQUENCE</scope>
</reference>
<gene>
    <name evidence="1" type="ORF">NEZAVI_LOCUS3875</name>
</gene>
<accession>A0A9P0GZ80</accession>
<dbReference type="EMBL" id="OV725078">
    <property type="protein sequence ID" value="CAH1393164.1"/>
    <property type="molecule type" value="Genomic_DNA"/>
</dbReference>
<dbReference type="Proteomes" id="UP001152798">
    <property type="component" value="Chromosome 2"/>
</dbReference>
<keyword evidence="2" id="KW-1185">Reference proteome</keyword>
<evidence type="ECO:0000313" key="1">
    <source>
        <dbReference type="EMBL" id="CAH1393164.1"/>
    </source>
</evidence>
<proteinExistence type="predicted"/>
<protein>
    <submittedName>
        <fullName evidence="1">Uncharacterized protein</fullName>
    </submittedName>
</protein>
<organism evidence="1 2">
    <name type="scientific">Nezara viridula</name>
    <name type="common">Southern green stink bug</name>
    <name type="synonym">Cimex viridulus</name>
    <dbReference type="NCBI Taxonomy" id="85310"/>
    <lineage>
        <taxon>Eukaryota</taxon>
        <taxon>Metazoa</taxon>
        <taxon>Ecdysozoa</taxon>
        <taxon>Arthropoda</taxon>
        <taxon>Hexapoda</taxon>
        <taxon>Insecta</taxon>
        <taxon>Pterygota</taxon>
        <taxon>Neoptera</taxon>
        <taxon>Paraneoptera</taxon>
        <taxon>Hemiptera</taxon>
        <taxon>Heteroptera</taxon>
        <taxon>Panheteroptera</taxon>
        <taxon>Pentatomomorpha</taxon>
        <taxon>Pentatomoidea</taxon>
        <taxon>Pentatomidae</taxon>
        <taxon>Pentatominae</taxon>
        <taxon>Nezara</taxon>
    </lineage>
</organism>